<dbReference type="STRING" id="430453.SAMN04487962_110107"/>
<evidence type="ECO:0000256" key="8">
    <source>
        <dbReference type="SAM" id="Phobius"/>
    </source>
</evidence>
<evidence type="ECO:0000256" key="3">
    <source>
        <dbReference type="ARBA" id="ARBA00022989"/>
    </source>
</evidence>
<feature type="domain" description="Methyl-accepting transducer" evidence="9">
    <location>
        <begin position="259"/>
        <end position="495"/>
    </location>
</feature>
<dbReference type="EMBL" id="FOHZ01000010">
    <property type="protein sequence ID" value="SET47873.1"/>
    <property type="molecule type" value="Genomic_DNA"/>
</dbReference>
<feature type="transmembrane region" description="Helical" evidence="8">
    <location>
        <begin position="12"/>
        <end position="31"/>
    </location>
</feature>
<evidence type="ECO:0000259" key="9">
    <source>
        <dbReference type="PROSITE" id="PS50111"/>
    </source>
</evidence>
<sequence>MFGRLSVAKRLGLGFGVVLSLMVLVSVVGNLRVGFMDRTLMDVREGASVKQRHAINFRGSVHDRAIAIRDAVLVRNDADLRTHLQDVDRLKAFYQDSALAMDRLFDELGASDQETRLLGEIQAIERRTLALTGQLVTLRQSEGPEAARVFLLEQVSPAYTEWLARVNAFIDHQEDIIAGDIDRVQDAASGFQALIFIITGLAILVGIAVVVLIIRNLKATLGAEPEEVAEAIRALADGQLDQAIDTQYPNSVMGALKETTTQLAEAATELMDTAGNNREQIRLQSEEAQQMAAAVNQMAATVNEVAGFAGNAASATRTADDEVEKGNRVVADTAAAIGNLADTLEGATETVRQVSQDSANIESIIEVINGIAEQTNLLALNAAIEAARAGEQGRGFAVVADEVRSLATRTQDSTREIQEMIGKLQTGAGQAVSVMETSRELARETVAQTGEAQEALGRIRHEVGAINDMNAQIASAAEQQSAVAEEVNRNIRRIHDATVETAAGSEQVASSSRELDTLADQLRKEVSFFRAGQA</sequence>
<dbReference type="AlphaFoldDB" id="A0A1I0ES01"/>
<evidence type="ECO:0000256" key="2">
    <source>
        <dbReference type="ARBA" id="ARBA00022692"/>
    </source>
</evidence>
<dbReference type="CDD" id="cd11386">
    <property type="entry name" value="MCP_signal"/>
    <property type="match status" value="1"/>
</dbReference>
<keyword evidence="11" id="KW-1185">Reference proteome</keyword>
<evidence type="ECO:0000256" key="5">
    <source>
        <dbReference type="ARBA" id="ARBA00023224"/>
    </source>
</evidence>
<name>A0A1I0ES01_9GAMM</name>
<dbReference type="Gene3D" id="1.10.287.950">
    <property type="entry name" value="Methyl-accepting chemotaxis protein"/>
    <property type="match status" value="1"/>
</dbReference>
<evidence type="ECO:0000313" key="11">
    <source>
        <dbReference type="Proteomes" id="UP000198762"/>
    </source>
</evidence>
<keyword evidence="4 8" id="KW-0472">Membrane</keyword>
<evidence type="ECO:0000256" key="7">
    <source>
        <dbReference type="PROSITE-ProRule" id="PRU00284"/>
    </source>
</evidence>
<dbReference type="PANTHER" id="PTHR32089:SF119">
    <property type="entry name" value="METHYL-ACCEPTING CHEMOTAXIS PROTEIN CTPL"/>
    <property type="match status" value="1"/>
</dbReference>
<evidence type="ECO:0000313" key="10">
    <source>
        <dbReference type="EMBL" id="SET47873.1"/>
    </source>
</evidence>
<organism evidence="10 11">
    <name type="scientific">Marinobacter segnicrescens</name>
    <dbReference type="NCBI Taxonomy" id="430453"/>
    <lineage>
        <taxon>Bacteria</taxon>
        <taxon>Pseudomonadati</taxon>
        <taxon>Pseudomonadota</taxon>
        <taxon>Gammaproteobacteria</taxon>
        <taxon>Pseudomonadales</taxon>
        <taxon>Marinobacteraceae</taxon>
        <taxon>Marinobacter</taxon>
    </lineage>
</organism>
<feature type="transmembrane region" description="Helical" evidence="8">
    <location>
        <begin position="193"/>
        <end position="214"/>
    </location>
</feature>
<protein>
    <submittedName>
        <fullName evidence="10">Methyl-accepting chemotaxis protein</fullName>
    </submittedName>
</protein>
<reference evidence="11" key="1">
    <citation type="submission" date="2016-10" db="EMBL/GenBank/DDBJ databases">
        <authorList>
            <person name="Varghese N."/>
            <person name="Submissions S."/>
        </authorList>
    </citation>
    <scope>NUCLEOTIDE SEQUENCE [LARGE SCALE GENOMIC DNA]</scope>
    <source>
        <strain evidence="11">CGMCC 1.6489</strain>
    </source>
</reference>
<dbReference type="InterPro" id="IPR047347">
    <property type="entry name" value="YvaQ-like_sensor"/>
</dbReference>
<dbReference type="InterPro" id="IPR004089">
    <property type="entry name" value="MCPsignal_dom"/>
</dbReference>
<dbReference type="Proteomes" id="UP000198762">
    <property type="component" value="Unassembled WGS sequence"/>
</dbReference>
<dbReference type="OrthoDB" id="2489132at2"/>
<comment type="subcellular location">
    <subcellularLocation>
        <location evidence="1">Membrane</location>
        <topology evidence="1">Multi-pass membrane protein</topology>
    </subcellularLocation>
</comment>
<keyword evidence="3 8" id="KW-1133">Transmembrane helix</keyword>
<gene>
    <name evidence="10" type="ORF">SAMN04487962_110107</name>
</gene>
<dbReference type="GO" id="GO:0016020">
    <property type="term" value="C:membrane"/>
    <property type="evidence" value="ECO:0007669"/>
    <property type="project" value="UniProtKB-SubCell"/>
</dbReference>
<evidence type="ECO:0000256" key="6">
    <source>
        <dbReference type="ARBA" id="ARBA00029447"/>
    </source>
</evidence>
<dbReference type="RefSeq" id="WP_091852149.1">
    <property type="nucleotide sequence ID" value="NZ_FOHZ01000010.1"/>
</dbReference>
<proteinExistence type="inferred from homology"/>
<evidence type="ECO:0000256" key="1">
    <source>
        <dbReference type="ARBA" id="ARBA00004141"/>
    </source>
</evidence>
<dbReference type="GO" id="GO:0007165">
    <property type="term" value="P:signal transduction"/>
    <property type="evidence" value="ECO:0007669"/>
    <property type="project" value="UniProtKB-KW"/>
</dbReference>
<accession>A0A1I0ES01</accession>
<dbReference type="SUPFAM" id="SSF58104">
    <property type="entry name" value="Methyl-accepting chemotaxis protein (MCP) signaling domain"/>
    <property type="match status" value="1"/>
</dbReference>
<dbReference type="SMART" id="SM00283">
    <property type="entry name" value="MA"/>
    <property type="match status" value="1"/>
</dbReference>
<keyword evidence="2 8" id="KW-0812">Transmembrane</keyword>
<evidence type="ECO:0000256" key="4">
    <source>
        <dbReference type="ARBA" id="ARBA00023136"/>
    </source>
</evidence>
<dbReference type="PROSITE" id="PS50111">
    <property type="entry name" value="CHEMOTAXIS_TRANSDUC_2"/>
    <property type="match status" value="1"/>
</dbReference>
<dbReference type="Pfam" id="PF00015">
    <property type="entry name" value="MCPsignal"/>
    <property type="match status" value="1"/>
</dbReference>
<keyword evidence="5 7" id="KW-0807">Transducer</keyword>
<comment type="similarity">
    <text evidence="6">Belongs to the methyl-accepting chemotaxis (MCP) protein family.</text>
</comment>
<dbReference type="CDD" id="cd19411">
    <property type="entry name" value="MCP2201-like_sensor"/>
    <property type="match status" value="1"/>
</dbReference>
<dbReference type="FunFam" id="1.10.287.950:FF:000001">
    <property type="entry name" value="Methyl-accepting chemotaxis sensory transducer"/>
    <property type="match status" value="1"/>
</dbReference>
<dbReference type="PANTHER" id="PTHR32089">
    <property type="entry name" value="METHYL-ACCEPTING CHEMOTAXIS PROTEIN MCPB"/>
    <property type="match status" value="1"/>
</dbReference>
<dbReference type="GO" id="GO:0006935">
    <property type="term" value="P:chemotaxis"/>
    <property type="evidence" value="ECO:0007669"/>
    <property type="project" value="UniProtKB-ARBA"/>
</dbReference>